<feature type="compositionally biased region" description="Acidic residues" evidence="1">
    <location>
        <begin position="442"/>
        <end position="452"/>
    </location>
</feature>
<evidence type="ECO:0000256" key="1">
    <source>
        <dbReference type="SAM" id="MobiDB-lite"/>
    </source>
</evidence>
<dbReference type="InterPro" id="IPR038988">
    <property type="entry name" value="Sas4"/>
</dbReference>
<comment type="caution">
    <text evidence="3">The sequence shown here is derived from an EMBL/GenBank/DDBJ whole genome shotgun (WGS) entry which is preliminary data.</text>
</comment>
<feature type="compositionally biased region" description="Basic and acidic residues" evidence="1">
    <location>
        <begin position="379"/>
        <end position="391"/>
    </location>
</feature>
<name>A0AA40E964_9PEZI</name>
<protein>
    <submittedName>
        <fullName evidence="3">Something about silencing, SAS, complex subunit 4-domain-containing protein</fullName>
    </submittedName>
</protein>
<feature type="compositionally biased region" description="Low complexity" evidence="1">
    <location>
        <begin position="26"/>
        <end position="42"/>
    </location>
</feature>
<feature type="domain" description="Something about silencing protein 4" evidence="2">
    <location>
        <begin position="281"/>
        <end position="376"/>
    </location>
</feature>
<gene>
    <name evidence="3" type="ORF">B0H67DRAFT_549241</name>
</gene>
<evidence type="ECO:0000313" key="4">
    <source>
        <dbReference type="Proteomes" id="UP001172102"/>
    </source>
</evidence>
<feature type="compositionally biased region" description="Acidic residues" evidence="1">
    <location>
        <begin position="397"/>
        <end position="417"/>
    </location>
</feature>
<feature type="region of interest" description="Disordered" evidence="1">
    <location>
        <begin position="379"/>
        <end position="524"/>
    </location>
</feature>
<sequence length="569" mass="63957">MTTSMTRSRRAEGLHPSHPNTRHPSALANAKAQNNQNFAANLHRAKRPLDASARDFDSIHPPKKARFTTGIAVEIPARPPSFHSRTTREPAIDAKPSQQQHHPPPPQASTAAKPTIATGHNAPKPSSRNAPPTTARSNVAPATAPQQQQSVLTRHKEKVVNGLKHELHRLQPGPVDTKEQGRKLRSQEATRFKSELSAYFPDYDEVIGNEPKEQHLLNLDTPIVVASANSSSLDIASQQPHPRDTYPIRSYSDSLFTDLFDAQTIDWAFLDAGGKTKSLEDHLPDSIFEPAHKKSERLERSIRNSEKGRAQHEKDQIIRLLDGLQGPDWLRVMGVSGITESRKKAFEPARDHFIKGCQAILEKFRSWAAEEKRRKLEKERAIAEAEAEAERAATNGDADDEEEGQEEEEAGEVEETEVPAKQKEIADSIDEEMADVRSTIENDADPPDESDVDASVAKQLREEALAAAKTKSRRGRRAVAQHTQPPPPPPPREPEPEKEFTSFFRKKYQRDAALSKGRRRGRNVLAWGHPVPEFEEKDFELPEKFRDEKTLKVHARRKRRSKRGRHDLD</sequence>
<feature type="compositionally biased region" description="Polar residues" evidence="1">
    <location>
        <begin position="124"/>
        <end position="137"/>
    </location>
</feature>
<feature type="compositionally biased region" description="Basic and acidic residues" evidence="1">
    <location>
        <begin position="176"/>
        <end position="189"/>
    </location>
</feature>
<feature type="compositionally biased region" description="Basic and acidic residues" evidence="1">
    <location>
        <begin position="47"/>
        <end position="60"/>
    </location>
</feature>
<dbReference type="AlphaFoldDB" id="A0AA40E964"/>
<feature type="compositionally biased region" description="Basic residues" evidence="1">
    <location>
        <begin position="470"/>
        <end position="479"/>
    </location>
</feature>
<reference evidence="3" key="1">
    <citation type="submission" date="2023-06" db="EMBL/GenBank/DDBJ databases">
        <title>Genome-scale phylogeny and comparative genomics of the fungal order Sordariales.</title>
        <authorList>
            <consortium name="Lawrence Berkeley National Laboratory"/>
            <person name="Hensen N."/>
            <person name="Bonometti L."/>
            <person name="Westerberg I."/>
            <person name="Brannstrom I.O."/>
            <person name="Guillou S."/>
            <person name="Cros-Aarteil S."/>
            <person name="Calhoun S."/>
            <person name="Haridas S."/>
            <person name="Kuo A."/>
            <person name="Mondo S."/>
            <person name="Pangilinan J."/>
            <person name="Riley R."/>
            <person name="Labutti K."/>
            <person name="Andreopoulos B."/>
            <person name="Lipzen A."/>
            <person name="Chen C."/>
            <person name="Yanf M."/>
            <person name="Daum C."/>
            <person name="Ng V."/>
            <person name="Clum A."/>
            <person name="Steindorff A."/>
            <person name="Ohm R."/>
            <person name="Martin F."/>
            <person name="Silar P."/>
            <person name="Natvig D."/>
            <person name="Lalanne C."/>
            <person name="Gautier V."/>
            <person name="Ament-Velasquez S.L."/>
            <person name="Kruys A."/>
            <person name="Hutchinson M.I."/>
            <person name="Powell A.J."/>
            <person name="Barry K."/>
            <person name="Miller A.N."/>
            <person name="Grigoriev I.V."/>
            <person name="Debuchy R."/>
            <person name="Gladieux P."/>
            <person name="Thoren M.H."/>
            <person name="Johannesson H."/>
        </authorList>
    </citation>
    <scope>NUCLEOTIDE SEQUENCE</scope>
    <source>
        <strain evidence="3">SMH4607-1</strain>
    </source>
</reference>
<keyword evidence="4" id="KW-1185">Reference proteome</keyword>
<proteinExistence type="predicted"/>
<dbReference type="Proteomes" id="UP001172102">
    <property type="component" value="Unassembled WGS sequence"/>
</dbReference>
<evidence type="ECO:0000259" key="2">
    <source>
        <dbReference type="Pfam" id="PF15460"/>
    </source>
</evidence>
<evidence type="ECO:0000313" key="3">
    <source>
        <dbReference type="EMBL" id="KAK0731480.1"/>
    </source>
</evidence>
<dbReference type="PANTHER" id="PTHR38422:SF1">
    <property type="entry name" value="SOMETHING ABOUT SILENCING PROTEIN 4"/>
    <property type="match status" value="1"/>
</dbReference>
<organism evidence="3 4">
    <name type="scientific">Lasiosphaeris hirsuta</name>
    <dbReference type="NCBI Taxonomy" id="260670"/>
    <lineage>
        <taxon>Eukaryota</taxon>
        <taxon>Fungi</taxon>
        <taxon>Dikarya</taxon>
        <taxon>Ascomycota</taxon>
        <taxon>Pezizomycotina</taxon>
        <taxon>Sordariomycetes</taxon>
        <taxon>Sordariomycetidae</taxon>
        <taxon>Sordariales</taxon>
        <taxon>Lasiosphaeriaceae</taxon>
        <taxon>Lasiosphaeris</taxon>
    </lineage>
</organism>
<accession>A0AA40E964</accession>
<dbReference type="GO" id="GO:0033255">
    <property type="term" value="C:SAS acetyltransferase complex"/>
    <property type="evidence" value="ECO:0007669"/>
    <property type="project" value="InterPro"/>
</dbReference>
<dbReference type="GO" id="GO:0004402">
    <property type="term" value="F:histone acetyltransferase activity"/>
    <property type="evidence" value="ECO:0007669"/>
    <property type="project" value="TreeGrafter"/>
</dbReference>
<dbReference type="PANTHER" id="PTHR38422">
    <property type="entry name" value="SOMETHING ABOUT SILENCING PROTEIN 4"/>
    <property type="match status" value="1"/>
</dbReference>
<dbReference type="Pfam" id="PF15460">
    <property type="entry name" value="SAS4"/>
    <property type="match status" value="1"/>
</dbReference>
<feature type="region of interest" description="Disordered" evidence="1">
    <location>
        <begin position="1"/>
        <end position="152"/>
    </location>
</feature>
<feature type="region of interest" description="Disordered" evidence="1">
    <location>
        <begin position="165"/>
        <end position="189"/>
    </location>
</feature>
<dbReference type="InterPro" id="IPR029184">
    <property type="entry name" value="Sas4_dom"/>
</dbReference>
<dbReference type="EMBL" id="JAUKUA010000001">
    <property type="protein sequence ID" value="KAK0731480.1"/>
    <property type="molecule type" value="Genomic_DNA"/>
</dbReference>